<accession>I4G8H4</accession>
<sequence length="38" mass="4478">MEWYHIPVYVETYSLVLYRLGFGPNLPKKSAKLLLKIP</sequence>
<dbReference type="AlphaFoldDB" id="I4G8H4"/>
<name>I4G8H4_MICAE</name>
<dbReference type="HOGENOM" id="CLU_3330175_0_0_3"/>
<gene>
    <name evidence="1" type="ORF">MICAC_5500003</name>
</gene>
<evidence type="ECO:0000313" key="2">
    <source>
        <dbReference type="Proteomes" id="UP000003480"/>
    </source>
</evidence>
<proteinExistence type="predicted"/>
<protein>
    <submittedName>
        <fullName evidence="1">Uncharacterized protein</fullName>
    </submittedName>
</protein>
<dbReference type="Proteomes" id="UP000003480">
    <property type="component" value="Unassembled WGS sequence"/>
</dbReference>
<organism evidence="1 2">
    <name type="scientific">Microcystis aeruginosa PCC 9443</name>
    <dbReference type="NCBI Taxonomy" id="1160281"/>
    <lineage>
        <taxon>Bacteria</taxon>
        <taxon>Bacillati</taxon>
        <taxon>Cyanobacteriota</taxon>
        <taxon>Cyanophyceae</taxon>
        <taxon>Oscillatoriophycideae</taxon>
        <taxon>Chroococcales</taxon>
        <taxon>Microcystaceae</taxon>
        <taxon>Microcystis</taxon>
    </lineage>
</organism>
<dbReference type="EMBL" id="CAIJ01000502">
    <property type="protein sequence ID" value="CCI04235.1"/>
    <property type="molecule type" value="Genomic_DNA"/>
</dbReference>
<comment type="caution">
    <text evidence="1">The sequence shown here is derived from an EMBL/GenBank/DDBJ whole genome shotgun (WGS) entry which is preliminary data.</text>
</comment>
<reference evidence="1 2" key="1">
    <citation type="submission" date="2012-04" db="EMBL/GenBank/DDBJ databases">
        <authorList>
            <person name="Genoscope - CEA"/>
        </authorList>
    </citation>
    <scope>NUCLEOTIDE SEQUENCE [LARGE SCALE GENOMIC DNA]</scope>
    <source>
        <strain evidence="1 2">9443</strain>
    </source>
</reference>
<evidence type="ECO:0000313" key="1">
    <source>
        <dbReference type="EMBL" id="CCI04235.1"/>
    </source>
</evidence>